<sequence length="140" mass="15918">MLKRQRCVIPCSGFYGWKPGEKVKSPRPMHIVMPGRPLFGMAGFYDQWRNADGEEVRAFTIVTVPAAGAISVWHDRFPVILDEEAADRWLDPSLTDFTLLRKFLEPVEASQLRAYPVSEAVADENYESPDCVREIRADFA</sequence>
<dbReference type="PANTHER" id="PTHR13604">
    <property type="entry name" value="DC12-RELATED"/>
    <property type="match status" value="1"/>
</dbReference>
<dbReference type="InterPro" id="IPR036590">
    <property type="entry name" value="SRAP-like"/>
</dbReference>
<organism evidence="9 10">
    <name type="scientific">Paenibacillus cisolokensis</name>
    <dbReference type="NCBI Taxonomy" id="1658519"/>
    <lineage>
        <taxon>Bacteria</taxon>
        <taxon>Bacillati</taxon>
        <taxon>Bacillota</taxon>
        <taxon>Bacilli</taxon>
        <taxon>Bacillales</taxon>
        <taxon>Paenibacillaceae</taxon>
        <taxon>Paenibacillus</taxon>
    </lineage>
</organism>
<dbReference type="EMBL" id="BOVJ01000226">
    <property type="protein sequence ID" value="GIQ66912.1"/>
    <property type="molecule type" value="Genomic_DNA"/>
</dbReference>
<evidence type="ECO:0000313" key="10">
    <source>
        <dbReference type="Proteomes" id="UP000680304"/>
    </source>
</evidence>
<evidence type="ECO:0000256" key="8">
    <source>
        <dbReference type="RuleBase" id="RU364100"/>
    </source>
</evidence>
<evidence type="ECO:0000256" key="2">
    <source>
        <dbReference type="ARBA" id="ARBA00022670"/>
    </source>
</evidence>
<name>A0ABQ4NF87_9BACL</name>
<dbReference type="Pfam" id="PF02586">
    <property type="entry name" value="SRAP"/>
    <property type="match status" value="1"/>
</dbReference>
<comment type="similarity">
    <text evidence="1 8">Belongs to the SOS response-associated peptidase family.</text>
</comment>
<keyword evidence="2 8" id="KW-0645">Protease</keyword>
<evidence type="ECO:0000256" key="3">
    <source>
        <dbReference type="ARBA" id="ARBA00022763"/>
    </source>
</evidence>
<dbReference type="Proteomes" id="UP000680304">
    <property type="component" value="Unassembled WGS sequence"/>
</dbReference>
<keyword evidence="6" id="KW-0238">DNA-binding</keyword>
<keyword evidence="5" id="KW-0190">Covalent protein-DNA linkage</keyword>
<evidence type="ECO:0000256" key="6">
    <source>
        <dbReference type="ARBA" id="ARBA00023125"/>
    </source>
</evidence>
<proteinExistence type="inferred from homology"/>
<comment type="caution">
    <text evidence="9">The sequence shown here is derived from an EMBL/GenBank/DDBJ whole genome shotgun (WGS) entry which is preliminary data.</text>
</comment>
<evidence type="ECO:0000256" key="4">
    <source>
        <dbReference type="ARBA" id="ARBA00022801"/>
    </source>
</evidence>
<evidence type="ECO:0000256" key="1">
    <source>
        <dbReference type="ARBA" id="ARBA00008136"/>
    </source>
</evidence>
<keyword evidence="3" id="KW-0227">DNA damage</keyword>
<evidence type="ECO:0000313" key="9">
    <source>
        <dbReference type="EMBL" id="GIQ66912.1"/>
    </source>
</evidence>
<protein>
    <recommendedName>
        <fullName evidence="8">Abasic site processing protein</fullName>
        <ecNumber evidence="8">3.4.-.-</ecNumber>
    </recommendedName>
</protein>
<gene>
    <name evidence="9" type="ORF">PACILC2_54800</name>
</gene>
<keyword evidence="10" id="KW-1185">Reference proteome</keyword>
<evidence type="ECO:0000256" key="5">
    <source>
        <dbReference type="ARBA" id="ARBA00023124"/>
    </source>
</evidence>
<dbReference type="InterPro" id="IPR003738">
    <property type="entry name" value="SRAP"/>
</dbReference>
<keyword evidence="7" id="KW-0456">Lyase</keyword>
<accession>A0ABQ4NF87</accession>
<dbReference type="RefSeq" id="WP_280515398.1">
    <property type="nucleotide sequence ID" value="NZ_BOVJ01000226.1"/>
</dbReference>
<reference evidence="9 10" key="1">
    <citation type="submission" date="2021-04" db="EMBL/GenBank/DDBJ databases">
        <title>Draft genome sequence of Paenibacillus cisolokensis, LC2-13A.</title>
        <authorList>
            <person name="Uke A."/>
            <person name="Chhe C."/>
            <person name="Baramee S."/>
            <person name="Kosugi A."/>
        </authorList>
    </citation>
    <scope>NUCLEOTIDE SEQUENCE [LARGE SCALE GENOMIC DNA]</scope>
    <source>
        <strain evidence="9 10">LC2-13A</strain>
    </source>
</reference>
<dbReference type="Gene3D" id="3.90.1680.10">
    <property type="entry name" value="SOS response associated peptidase-like"/>
    <property type="match status" value="1"/>
</dbReference>
<evidence type="ECO:0000256" key="7">
    <source>
        <dbReference type="ARBA" id="ARBA00023239"/>
    </source>
</evidence>
<dbReference type="PANTHER" id="PTHR13604:SF0">
    <property type="entry name" value="ABASIC SITE PROCESSING PROTEIN HMCES"/>
    <property type="match status" value="1"/>
</dbReference>
<keyword evidence="4 8" id="KW-0378">Hydrolase</keyword>
<dbReference type="EC" id="3.4.-.-" evidence="8"/>
<dbReference type="SUPFAM" id="SSF143081">
    <property type="entry name" value="BB1717-like"/>
    <property type="match status" value="1"/>
</dbReference>